<evidence type="ECO:0000313" key="2">
    <source>
        <dbReference type="EMBL" id="GLQ32773.1"/>
    </source>
</evidence>
<dbReference type="InterPro" id="IPR001753">
    <property type="entry name" value="Enoyl-CoA_hydra/iso"/>
</dbReference>
<proteinExistence type="inferred from homology"/>
<comment type="similarity">
    <text evidence="1">Belongs to the enoyl-CoA hydratase/isomerase family.</text>
</comment>
<evidence type="ECO:0000313" key="3">
    <source>
        <dbReference type="Proteomes" id="UP001161389"/>
    </source>
</evidence>
<dbReference type="PANTHER" id="PTHR42964:SF1">
    <property type="entry name" value="POLYKETIDE BIOSYNTHESIS ENOYL-COA HYDRATASE PKSH-RELATED"/>
    <property type="match status" value="1"/>
</dbReference>
<dbReference type="Gene3D" id="1.10.12.10">
    <property type="entry name" value="Lyase 2-enoyl-coa Hydratase, Chain A, domain 2"/>
    <property type="match status" value="1"/>
</dbReference>
<dbReference type="InterPro" id="IPR029045">
    <property type="entry name" value="ClpP/crotonase-like_dom_sf"/>
</dbReference>
<dbReference type="CDD" id="cd06558">
    <property type="entry name" value="crotonase-like"/>
    <property type="match status" value="1"/>
</dbReference>
<dbReference type="Gene3D" id="3.90.226.10">
    <property type="entry name" value="2-enoyl-CoA Hydratase, Chain A, domain 1"/>
    <property type="match status" value="1"/>
</dbReference>
<dbReference type="Pfam" id="PF00378">
    <property type="entry name" value="ECH_1"/>
    <property type="match status" value="1"/>
</dbReference>
<keyword evidence="3" id="KW-1185">Reference proteome</keyword>
<dbReference type="GO" id="GO:0003824">
    <property type="term" value="F:catalytic activity"/>
    <property type="evidence" value="ECO:0007669"/>
    <property type="project" value="UniProtKB-ARBA"/>
</dbReference>
<organism evidence="2 3">
    <name type="scientific">Litoribrevibacter albus</name>
    <dbReference type="NCBI Taxonomy" id="1473156"/>
    <lineage>
        <taxon>Bacteria</taxon>
        <taxon>Pseudomonadati</taxon>
        <taxon>Pseudomonadota</taxon>
        <taxon>Gammaproteobacteria</taxon>
        <taxon>Oceanospirillales</taxon>
        <taxon>Oceanospirillaceae</taxon>
        <taxon>Litoribrevibacter</taxon>
    </lineage>
</organism>
<reference evidence="2" key="1">
    <citation type="journal article" date="2014" name="Int. J. Syst. Evol. Microbiol.">
        <title>Complete genome sequence of Corynebacterium casei LMG S-19264T (=DSM 44701T), isolated from a smear-ripened cheese.</title>
        <authorList>
            <consortium name="US DOE Joint Genome Institute (JGI-PGF)"/>
            <person name="Walter F."/>
            <person name="Albersmeier A."/>
            <person name="Kalinowski J."/>
            <person name="Ruckert C."/>
        </authorList>
    </citation>
    <scope>NUCLEOTIDE SEQUENCE</scope>
    <source>
        <strain evidence="2">NBRC 110071</strain>
    </source>
</reference>
<reference evidence="2" key="2">
    <citation type="submission" date="2023-01" db="EMBL/GenBank/DDBJ databases">
        <title>Draft genome sequence of Litoribrevibacter albus strain NBRC 110071.</title>
        <authorList>
            <person name="Sun Q."/>
            <person name="Mori K."/>
        </authorList>
    </citation>
    <scope>NUCLEOTIDE SEQUENCE</scope>
    <source>
        <strain evidence="2">NBRC 110071</strain>
    </source>
</reference>
<sequence length="272" mass="30089">MSLVLVEQKQPGVLWLTLNRPEIHNAFNDEVINDLLEQLDKAESDPEIRVLVLASSGKNFSAGADLNWMKSMKDASYEENIFDALQLANLLYRLNHCSKPTICRIQGAAFGGGVGLVSCCDMAVAVKSATFALSEVKIGLIPATISPYVVRAMGERNARRFFQTAETFTAERASAMRLLHEVVETEAEMDAQIQLWIDGLLANGPHAMSESKRLIGDVVARPLSEDILRCTSEWIAKVRISPEGQEGLRAFLDKRKPDWLAHTNIPGLKENP</sequence>
<gene>
    <name evidence="2" type="ORF">GCM10007876_32520</name>
</gene>
<dbReference type="AlphaFoldDB" id="A0AA37W8Q4"/>
<comment type="caution">
    <text evidence="2">The sequence shown here is derived from an EMBL/GenBank/DDBJ whole genome shotgun (WGS) entry which is preliminary data.</text>
</comment>
<dbReference type="Proteomes" id="UP001161389">
    <property type="component" value="Unassembled WGS sequence"/>
</dbReference>
<dbReference type="EMBL" id="BSNM01000016">
    <property type="protein sequence ID" value="GLQ32773.1"/>
    <property type="molecule type" value="Genomic_DNA"/>
</dbReference>
<dbReference type="RefSeq" id="WP_284382896.1">
    <property type="nucleotide sequence ID" value="NZ_BSNM01000016.1"/>
</dbReference>
<dbReference type="PANTHER" id="PTHR42964">
    <property type="entry name" value="ENOYL-COA HYDRATASE"/>
    <property type="match status" value="1"/>
</dbReference>
<name>A0AA37W8Q4_9GAMM</name>
<accession>A0AA37W8Q4</accession>
<evidence type="ECO:0000256" key="1">
    <source>
        <dbReference type="ARBA" id="ARBA00005254"/>
    </source>
</evidence>
<dbReference type="InterPro" id="IPR014748">
    <property type="entry name" value="Enoyl-CoA_hydra_C"/>
</dbReference>
<protein>
    <submittedName>
        <fullName evidence="2">Gamma-carboxygeranoyl-CoA hydratase</fullName>
    </submittedName>
</protein>
<dbReference type="SUPFAM" id="SSF52096">
    <property type="entry name" value="ClpP/crotonase"/>
    <property type="match status" value="1"/>
</dbReference>
<dbReference type="GO" id="GO:0008300">
    <property type="term" value="P:isoprenoid catabolic process"/>
    <property type="evidence" value="ECO:0007669"/>
    <property type="project" value="TreeGrafter"/>
</dbReference>
<dbReference type="InterPro" id="IPR051683">
    <property type="entry name" value="Enoyl-CoA_Hydratase/Isomerase"/>
</dbReference>